<dbReference type="InParanoid" id="T1H984"/>
<dbReference type="Pfam" id="PF02949">
    <property type="entry name" value="7tm_6"/>
    <property type="match status" value="1"/>
</dbReference>
<evidence type="ECO:0000256" key="1">
    <source>
        <dbReference type="ARBA" id="ARBA00004651"/>
    </source>
</evidence>
<dbReference type="VEuPathDB" id="VectorBase:RPRC000585"/>
<evidence type="ECO:0000256" key="6">
    <source>
        <dbReference type="ARBA" id="ARBA00022989"/>
    </source>
</evidence>
<keyword evidence="11" id="KW-1185">Reference proteome</keyword>
<dbReference type="GO" id="GO:0007165">
    <property type="term" value="P:signal transduction"/>
    <property type="evidence" value="ECO:0007669"/>
    <property type="project" value="UniProtKB-KW"/>
</dbReference>
<evidence type="ECO:0000256" key="7">
    <source>
        <dbReference type="ARBA" id="ARBA00023136"/>
    </source>
</evidence>
<dbReference type="GO" id="GO:0004984">
    <property type="term" value="F:olfactory receptor activity"/>
    <property type="evidence" value="ECO:0007669"/>
    <property type="project" value="InterPro"/>
</dbReference>
<evidence type="ECO:0000313" key="10">
    <source>
        <dbReference type="EnsemblMetazoa" id="RPRC000585-PA"/>
    </source>
</evidence>
<dbReference type="EMBL" id="ACPB03018616">
    <property type="status" value="NOT_ANNOTATED_CDS"/>
    <property type="molecule type" value="Genomic_DNA"/>
</dbReference>
<keyword evidence="5" id="KW-0552">Olfaction</keyword>
<dbReference type="InterPro" id="IPR004117">
    <property type="entry name" value="7tm6_olfct_rcpt"/>
</dbReference>
<dbReference type="GO" id="GO:0005549">
    <property type="term" value="F:odorant binding"/>
    <property type="evidence" value="ECO:0007669"/>
    <property type="project" value="InterPro"/>
</dbReference>
<keyword evidence="6" id="KW-1133">Transmembrane helix</keyword>
<dbReference type="AlphaFoldDB" id="T1H984"/>
<dbReference type="PANTHER" id="PTHR21137:SF35">
    <property type="entry name" value="ODORANT RECEPTOR 19A-RELATED"/>
    <property type="match status" value="1"/>
</dbReference>
<proteinExistence type="predicted"/>
<evidence type="ECO:0000256" key="8">
    <source>
        <dbReference type="ARBA" id="ARBA00023170"/>
    </source>
</evidence>
<evidence type="ECO:0000313" key="11">
    <source>
        <dbReference type="Proteomes" id="UP000015103"/>
    </source>
</evidence>
<name>T1H984_RHOPR</name>
<keyword evidence="4" id="KW-0812">Transmembrane</keyword>
<dbReference type="GO" id="GO:0005886">
    <property type="term" value="C:plasma membrane"/>
    <property type="evidence" value="ECO:0007669"/>
    <property type="project" value="UniProtKB-SubCell"/>
</dbReference>
<evidence type="ECO:0000256" key="3">
    <source>
        <dbReference type="ARBA" id="ARBA00022606"/>
    </source>
</evidence>
<keyword evidence="9" id="KW-0807">Transducer</keyword>
<sequence>ISKDITPVRICCNCLKYAGLFSQEGRPWSILLSAYHLIMLNAVGLGAIKVILWGDGNLQELIQAMSATVIYVHTNAKAINFLSYEAEIRKLFESLEQLRTELLEDIDNQHHIIDAESFLFKLNTGYALLMMSFPAVSLGINIFTDYITQSERPHLIFQVWIPWNMKEFWPYLGGMLFTTVLSITICVFYTSYIIFLFTITFELSGFIKVLQAKLETNGIIDSNTYRHHLAIMQLLQTCNEIHSGQLYFEILVSSLQPCGFGYTLIKAARRQDPVVFDLLYKSFLAVSAPFIICSCGQEINNQMEMLHNSSYRGPWYEKSPKLRKDLLTVKILNIKPITLSYRRLVTFNNACFATVAQGIYSYLAMINNLENSE</sequence>
<dbReference type="FunCoup" id="T1H984">
    <property type="interactions" value="72"/>
</dbReference>
<organism evidence="10 11">
    <name type="scientific">Rhodnius prolixus</name>
    <name type="common">Triatomid bug</name>
    <dbReference type="NCBI Taxonomy" id="13249"/>
    <lineage>
        <taxon>Eukaryota</taxon>
        <taxon>Metazoa</taxon>
        <taxon>Ecdysozoa</taxon>
        <taxon>Arthropoda</taxon>
        <taxon>Hexapoda</taxon>
        <taxon>Insecta</taxon>
        <taxon>Pterygota</taxon>
        <taxon>Neoptera</taxon>
        <taxon>Paraneoptera</taxon>
        <taxon>Hemiptera</taxon>
        <taxon>Heteroptera</taxon>
        <taxon>Panheteroptera</taxon>
        <taxon>Cimicomorpha</taxon>
        <taxon>Reduviidae</taxon>
        <taxon>Triatominae</taxon>
        <taxon>Rhodnius</taxon>
    </lineage>
</organism>
<evidence type="ECO:0000256" key="9">
    <source>
        <dbReference type="ARBA" id="ARBA00023224"/>
    </source>
</evidence>
<evidence type="ECO:0000256" key="5">
    <source>
        <dbReference type="ARBA" id="ARBA00022725"/>
    </source>
</evidence>
<dbReference type="Proteomes" id="UP000015103">
    <property type="component" value="Unassembled WGS sequence"/>
</dbReference>
<keyword evidence="8" id="KW-0675">Receptor</keyword>
<dbReference type="HOGENOM" id="CLU_743105_0_0_1"/>
<comment type="subcellular location">
    <subcellularLocation>
        <location evidence="1">Cell membrane</location>
        <topology evidence="1">Multi-pass membrane protein</topology>
    </subcellularLocation>
</comment>
<accession>T1H984</accession>
<evidence type="ECO:0000256" key="2">
    <source>
        <dbReference type="ARBA" id="ARBA00022475"/>
    </source>
</evidence>
<protein>
    <submittedName>
        <fullName evidence="10">Uncharacterized protein</fullName>
    </submittedName>
</protein>
<dbReference type="PANTHER" id="PTHR21137">
    <property type="entry name" value="ODORANT RECEPTOR"/>
    <property type="match status" value="1"/>
</dbReference>
<keyword evidence="3" id="KW-0716">Sensory transduction</keyword>
<reference evidence="10" key="1">
    <citation type="submission" date="2015-05" db="UniProtKB">
        <authorList>
            <consortium name="EnsemblMetazoa"/>
        </authorList>
    </citation>
    <scope>IDENTIFICATION</scope>
</reference>
<evidence type="ECO:0000256" key="4">
    <source>
        <dbReference type="ARBA" id="ARBA00022692"/>
    </source>
</evidence>
<keyword evidence="2" id="KW-1003">Cell membrane</keyword>
<dbReference type="EnsemblMetazoa" id="RPRC000585-RA">
    <property type="protein sequence ID" value="RPRC000585-PA"/>
    <property type="gene ID" value="RPRC000585"/>
</dbReference>
<keyword evidence="7" id="KW-0472">Membrane</keyword>